<feature type="binding site" evidence="8">
    <location>
        <begin position="13"/>
        <end position="15"/>
    </location>
    <ligand>
        <name>ATP</name>
        <dbReference type="ChEBI" id="CHEBI:30616"/>
    </ligand>
</feature>
<evidence type="ECO:0000256" key="3">
    <source>
        <dbReference type="ARBA" id="ARBA00022741"/>
    </source>
</evidence>
<dbReference type="HAMAP" id="MF_00140_B">
    <property type="entry name" value="Trp_tRNA_synth_B"/>
    <property type="match status" value="1"/>
</dbReference>
<comment type="function">
    <text evidence="8">Catalyzes the attachment of tryptophan to tRNA(Trp).</text>
</comment>
<comment type="subcellular location">
    <subcellularLocation>
        <location evidence="8">Cytoplasm</location>
    </subcellularLocation>
</comment>
<dbReference type="InterPro" id="IPR024109">
    <property type="entry name" value="Trp-tRNA-ligase_bac-type"/>
</dbReference>
<reference evidence="11" key="1">
    <citation type="submission" date="2017-09" db="EMBL/GenBank/DDBJ databases">
        <title>Depth-based differentiation of microbial function through sediment-hosted aquifers and enrichment of novel symbionts in the deep terrestrial subsurface.</title>
        <authorList>
            <person name="Probst A.J."/>
            <person name="Ladd B."/>
            <person name="Jarett J.K."/>
            <person name="Geller-Mcgrath D.E."/>
            <person name="Sieber C.M.K."/>
            <person name="Emerson J.B."/>
            <person name="Anantharaman K."/>
            <person name="Thomas B.C."/>
            <person name="Malmstrom R."/>
            <person name="Stieglmeier M."/>
            <person name="Klingl A."/>
            <person name="Woyke T."/>
            <person name="Ryan C.M."/>
            <person name="Banfield J.F."/>
        </authorList>
    </citation>
    <scope>NUCLEOTIDE SEQUENCE [LARGE SCALE GENOMIC DNA]</scope>
</reference>
<feature type="binding site" evidence="8">
    <location>
        <begin position="21"/>
        <end position="22"/>
    </location>
    <ligand>
        <name>ATP</name>
        <dbReference type="ChEBI" id="CHEBI:30616"/>
    </ligand>
</feature>
<dbReference type="NCBIfam" id="TIGR00233">
    <property type="entry name" value="trpS"/>
    <property type="match status" value="1"/>
</dbReference>
<proteinExistence type="inferred from homology"/>
<dbReference type="GO" id="GO:0004830">
    <property type="term" value="F:tryptophan-tRNA ligase activity"/>
    <property type="evidence" value="ECO:0007669"/>
    <property type="project" value="UniProtKB-UniRule"/>
</dbReference>
<dbReference type="CDD" id="cd00806">
    <property type="entry name" value="TrpRS_core"/>
    <property type="match status" value="1"/>
</dbReference>
<dbReference type="GO" id="GO:0005524">
    <property type="term" value="F:ATP binding"/>
    <property type="evidence" value="ECO:0007669"/>
    <property type="project" value="UniProtKB-UniRule"/>
</dbReference>
<evidence type="ECO:0000313" key="10">
    <source>
        <dbReference type="EMBL" id="PIV25115.1"/>
    </source>
</evidence>
<comment type="caution">
    <text evidence="10">The sequence shown here is derived from an EMBL/GenBank/DDBJ whole genome shotgun (WGS) entry which is preliminary data.</text>
</comment>
<dbReference type="PANTHER" id="PTHR43766">
    <property type="entry name" value="TRYPTOPHAN--TRNA LIGASE, MITOCHONDRIAL"/>
    <property type="match status" value="1"/>
</dbReference>
<dbReference type="PRINTS" id="PR01039">
    <property type="entry name" value="TRNASYNTHTRP"/>
</dbReference>
<evidence type="ECO:0000256" key="8">
    <source>
        <dbReference type="HAMAP-Rule" id="MF_00140"/>
    </source>
</evidence>
<dbReference type="GO" id="GO:0005829">
    <property type="term" value="C:cytosol"/>
    <property type="evidence" value="ECO:0007669"/>
    <property type="project" value="TreeGrafter"/>
</dbReference>
<dbReference type="Proteomes" id="UP000229966">
    <property type="component" value="Unassembled WGS sequence"/>
</dbReference>
<sequence>METKKQRVFSGIRPTGGLHIGNYLGSIKQWVDLQDQSNDCVFAVVDYHALTTHQENLGKNSINLAKWVIASGVDPQKSPIILQSQISEHTELAWIFTCLEPLGELYRMTQFKEKKTGIKEGAVKTGLLAYPLLMAADILLYQTEIVPVGEDQKQHIELARNIAQKFNRKFGKVFTEPKVRLSEAPKVMSLKNPKKKMSKTDTNGIALLDSAEQIKAKIMLAVTDSAPGNEMSQGIKNLFALIKIFAPELLANFEKEYENKTIKYIDLKTELTLAIGKHLQPIQAKYSQISAGEILNVFRASREKILPLAQKTLSEVKKAIGIL</sequence>
<evidence type="ECO:0000256" key="2">
    <source>
        <dbReference type="ARBA" id="ARBA00022598"/>
    </source>
</evidence>
<keyword evidence="6 8" id="KW-0030">Aminoacyl-tRNA synthetase</keyword>
<dbReference type="InterPro" id="IPR050203">
    <property type="entry name" value="Trp-tRNA_synthetase"/>
</dbReference>
<evidence type="ECO:0000256" key="7">
    <source>
        <dbReference type="ARBA" id="ARBA00049929"/>
    </source>
</evidence>
<comment type="catalytic activity">
    <reaction evidence="7 8">
        <text>tRNA(Trp) + L-tryptophan + ATP = L-tryptophyl-tRNA(Trp) + AMP + diphosphate + H(+)</text>
        <dbReference type="Rhea" id="RHEA:24080"/>
        <dbReference type="Rhea" id="RHEA-COMP:9671"/>
        <dbReference type="Rhea" id="RHEA-COMP:9705"/>
        <dbReference type="ChEBI" id="CHEBI:15378"/>
        <dbReference type="ChEBI" id="CHEBI:30616"/>
        <dbReference type="ChEBI" id="CHEBI:33019"/>
        <dbReference type="ChEBI" id="CHEBI:57912"/>
        <dbReference type="ChEBI" id="CHEBI:78442"/>
        <dbReference type="ChEBI" id="CHEBI:78535"/>
        <dbReference type="ChEBI" id="CHEBI:456215"/>
        <dbReference type="EC" id="6.1.1.2"/>
    </reaction>
</comment>
<keyword evidence="4 8" id="KW-0067">ATP-binding</keyword>
<evidence type="ECO:0000256" key="4">
    <source>
        <dbReference type="ARBA" id="ARBA00022840"/>
    </source>
</evidence>
<dbReference type="PANTHER" id="PTHR43766:SF1">
    <property type="entry name" value="TRYPTOPHAN--TRNA LIGASE, MITOCHONDRIAL"/>
    <property type="match status" value="1"/>
</dbReference>
<feature type="binding site" evidence="8">
    <location>
        <position position="137"/>
    </location>
    <ligand>
        <name>L-tryptophan</name>
        <dbReference type="ChEBI" id="CHEBI:57912"/>
    </ligand>
</feature>
<dbReference type="AlphaFoldDB" id="A0A2M7CHK7"/>
<dbReference type="EMBL" id="PEUM01000097">
    <property type="protein sequence ID" value="PIV25115.1"/>
    <property type="molecule type" value="Genomic_DNA"/>
</dbReference>
<gene>
    <name evidence="8 10" type="primary">trpS</name>
    <name evidence="10" type="ORF">COS38_03405</name>
</gene>
<keyword evidence="5 8" id="KW-0648">Protein biosynthesis</keyword>
<feature type="binding site" evidence="8">
    <location>
        <position position="187"/>
    </location>
    <ligand>
        <name>ATP</name>
        <dbReference type="ChEBI" id="CHEBI:30616"/>
    </ligand>
</feature>
<dbReference type="InterPro" id="IPR002305">
    <property type="entry name" value="aa-tRNA-synth_Ic"/>
</dbReference>
<name>A0A2M7CHK7_9BACT</name>
<keyword evidence="8" id="KW-0963">Cytoplasm</keyword>
<dbReference type="Gene3D" id="1.10.240.10">
    <property type="entry name" value="Tyrosyl-Transfer RNA Synthetase"/>
    <property type="match status" value="1"/>
</dbReference>
<evidence type="ECO:0000313" key="11">
    <source>
        <dbReference type="Proteomes" id="UP000229966"/>
    </source>
</evidence>
<dbReference type="GO" id="GO:0006436">
    <property type="term" value="P:tryptophanyl-tRNA aminoacylation"/>
    <property type="evidence" value="ECO:0007669"/>
    <property type="project" value="UniProtKB-UniRule"/>
</dbReference>
<comment type="caution">
    <text evidence="8">Lacks conserved residue(s) required for the propagation of feature annotation.</text>
</comment>
<feature type="short sequence motif" description="'HIGH' region" evidence="8">
    <location>
        <begin position="14"/>
        <end position="22"/>
    </location>
</feature>
<dbReference type="Pfam" id="PF00579">
    <property type="entry name" value="tRNA-synt_1b"/>
    <property type="match status" value="1"/>
</dbReference>
<keyword evidence="3 8" id="KW-0547">Nucleotide-binding</keyword>
<keyword evidence="2 8" id="KW-0436">Ligase</keyword>
<accession>A0A2M7CHK7</accession>
<comment type="subunit">
    <text evidence="8">Homodimer.</text>
</comment>
<feature type="binding site" evidence="8">
    <location>
        <begin position="149"/>
        <end position="151"/>
    </location>
    <ligand>
        <name>ATP</name>
        <dbReference type="ChEBI" id="CHEBI:30616"/>
    </ligand>
</feature>
<evidence type="ECO:0000256" key="6">
    <source>
        <dbReference type="ARBA" id="ARBA00023146"/>
    </source>
</evidence>
<evidence type="ECO:0000256" key="5">
    <source>
        <dbReference type="ARBA" id="ARBA00022917"/>
    </source>
</evidence>
<dbReference type="InterPro" id="IPR001412">
    <property type="entry name" value="aa-tRNA-synth_I_CS"/>
</dbReference>
<comment type="similarity">
    <text evidence="1 8 9">Belongs to the class-I aminoacyl-tRNA synthetase family.</text>
</comment>
<organism evidence="10 11">
    <name type="scientific">Candidatus Berkelbacteria bacterium CG03_land_8_20_14_0_80_40_36</name>
    <dbReference type="NCBI Taxonomy" id="1974509"/>
    <lineage>
        <taxon>Bacteria</taxon>
        <taxon>Candidatus Berkelbacteria</taxon>
    </lineage>
</organism>
<dbReference type="InterPro" id="IPR014729">
    <property type="entry name" value="Rossmann-like_a/b/a_fold"/>
</dbReference>
<dbReference type="Gene3D" id="3.40.50.620">
    <property type="entry name" value="HUPs"/>
    <property type="match status" value="1"/>
</dbReference>
<evidence type="ECO:0000256" key="9">
    <source>
        <dbReference type="RuleBase" id="RU363036"/>
    </source>
</evidence>
<dbReference type="EC" id="6.1.1.2" evidence="8"/>
<dbReference type="SUPFAM" id="SSF52374">
    <property type="entry name" value="Nucleotidylyl transferase"/>
    <property type="match status" value="1"/>
</dbReference>
<evidence type="ECO:0000256" key="1">
    <source>
        <dbReference type="ARBA" id="ARBA00005594"/>
    </source>
</evidence>
<dbReference type="PROSITE" id="PS00178">
    <property type="entry name" value="AA_TRNA_LIGASE_I"/>
    <property type="match status" value="1"/>
</dbReference>
<dbReference type="FunFam" id="1.10.240.10:FF:000005">
    <property type="entry name" value="Tryptophan--tRNA ligase"/>
    <property type="match status" value="1"/>
</dbReference>
<protein>
    <recommendedName>
        <fullName evidence="8">Tryptophan--tRNA ligase</fullName>
        <ecNumber evidence="8">6.1.1.2</ecNumber>
    </recommendedName>
    <alternativeName>
        <fullName evidence="8">Tryptophanyl-tRNA synthetase</fullName>
        <shortName evidence="8">TrpRS</shortName>
    </alternativeName>
</protein>
<dbReference type="InterPro" id="IPR002306">
    <property type="entry name" value="Trp-tRNA-ligase"/>
</dbReference>